<proteinExistence type="inferred from homology"/>
<evidence type="ECO:0000256" key="6">
    <source>
        <dbReference type="ARBA" id="ARBA00023136"/>
    </source>
</evidence>
<dbReference type="InterPro" id="IPR000711">
    <property type="entry name" value="ATPase_OSCP/dsu"/>
</dbReference>
<keyword evidence="7" id="KW-0066">ATP synthesis</keyword>
<accession>A0A8B7NEY7</accession>
<dbReference type="PRINTS" id="PR00125">
    <property type="entry name" value="ATPASEDELTA"/>
</dbReference>
<dbReference type="GO" id="GO:0016020">
    <property type="term" value="C:membrane"/>
    <property type="evidence" value="ECO:0007669"/>
    <property type="project" value="UniProtKB-SubCell"/>
</dbReference>
<evidence type="ECO:0000256" key="5">
    <source>
        <dbReference type="ARBA" id="ARBA00023065"/>
    </source>
</evidence>
<dbReference type="Pfam" id="PF00213">
    <property type="entry name" value="OSCP"/>
    <property type="match status" value="1"/>
</dbReference>
<dbReference type="Gene3D" id="1.10.520.20">
    <property type="entry name" value="N-terminal domain of the delta subunit of the F1F0-ATP synthase"/>
    <property type="match status" value="1"/>
</dbReference>
<keyword evidence="6" id="KW-0472">Membrane</keyword>
<dbReference type="RefSeq" id="XP_018012170.1">
    <property type="nucleotide sequence ID" value="XM_018156681.1"/>
</dbReference>
<dbReference type="KEGG" id="hazt:108669366"/>
<sequence>LQARQLSTSSASQQLVKAPVQLFTLEGRYATALYSAASKQKALPQVEKDLKEFGSLLKTDKPLKELLLNPLLKKELKKEALNFALTKKKANNLTINLFGALAENNRLAKVDAVLSSFDTIMAAERGEVVCEVTTAKPLDAAGQKEVQAALGAFLKKGETLNLTMKVDPSIIGGMVVSIGDKYVDMSIASKINKYTQVIQQTV</sequence>
<evidence type="ECO:0000256" key="8">
    <source>
        <dbReference type="ARBA" id="ARBA00033369"/>
    </source>
</evidence>
<dbReference type="OMA" id="MVDNIQD"/>
<dbReference type="GeneID" id="108669366"/>
<keyword evidence="5" id="KW-0406">Ion transport</keyword>
<dbReference type="NCBIfam" id="TIGR01145">
    <property type="entry name" value="ATP_synt_delta"/>
    <property type="match status" value="1"/>
</dbReference>
<feature type="non-terminal residue" evidence="10">
    <location>
        <position position="1"/>
    </location>
</feature>
<dbReference type="SUPFAM" id="SSF47928">
    <property type="entry name" value="N-terminal domain of the delta subunit of the F1F0-ATP synthase"/>
    <property type="match status" value="1"/>
</dbReference>
<keyword evidence="9" id="KW-1185">Reference proteome</keyword>
<name>A0A8B7NEY7_HYAAZ</name>
<dbReference type="Proteomes" id="UP000694843">
    <property type="component" value="Unplaced"/>
</dbReference>
<organism evidence="9 10">
    <name type="scientific">Hyalella azteca</name>
    <name type="common">Amphipod</name>
    <dbReference type="NCBI Taxonomy" id="294128"/>
    <lineage>
        <taxon>Eukaryota</taxon>
        <taxon>Metazoa</taxon>
        <taxon>Ecdysozoa</taxon>
        <taxon>Arthropoda</taxon>
        <taxon>Crustacea</taxon>
        <taxon>Multicrustacea</taxon>
        <taxon>Malacostraca</taxon>
        <taxon>Eumalacostraca</taxon>
        <taxon>Peracarida</taxon>
        <taxon>Amphipoda</taxon>
        <taxon>Senticaudata</taxon>
        <taxon>Talitrida</taxon>
        <taxon>Talitroidea</taxon>
        <taxon>Hyalellidae</taxon>
        <taxon>Hyalella</taxon>
    </lineage>
</organism>
<comment type="similarity">
    <text evidence="2">Belongs to the ATPase delta chain family.</text>
</comment>
<evidence type="ECO:0000256" key="4">
    <source>
        <dbReference type="ARBA" id="ARBA00022781"/>
    </source>
</evidence>
<evidence type="ECO:0000256" key="1">
    <source>
        <dbReference type="ARBA" id="ARBA00004370"/>
    </source>
</evidence>
<evidence type="ECO:0000256" key="7">
    <source>
        <dbReference type="ARBA" id="ARBA00023310"/>
    </source>
</evidence>
<keyword evidence="4" id="KW-0375">Hydrogen ion transport</keyword>
<comment type="subcellular location">
    <subcellularLocation>
        <location evidence="1">Membrane</location>
    </subcellularLocation>
</comment>
<dbReference type="InterPro" id="IPR026015">
    <property type="entry name" value="ATP_synth_OSCP/delta_N_sf"/>
</dbReference>
<keyword evidence="3" id="KW-0813">Transport</keyword>
<protein>
    <recommendedName>
        <fullName evidence="8">Oligomycin sensitivity conferral protein</fullName>
    </recommendedName>
</protein>
<gene>
    <name evidence="10" type="primary">LOC108669366</name>
</gene>
<dbReference type="HAMAP" id="MF_01416">
    <property type="entry name" value="ATP_synth_delta_bact"/>
    <property type="match status" value="1"/>
</dbReference>
<evidence type="ECO:0000256" key="2">
    <source>
        <dbReference type="ARBA" id="ARBA00007046"/>
    </source>
</evidence>
<evidence type="ECO:0000313" key="10">
    <source>
        <dbReference type="RefSeq" id="XP_018012170.1"/>
    </source>
</evidence>
<dbReference type="PANTHER" id="PTHR11910">
    <property type="entry name" value="ATP SYNTHASE DELTA CHAIN"/>
    <property type="match status" value="1"/>
</dbReference>
<dbReference type="GO" id="GO:0046933">
    <property type="term" value="F:proton-transporting ATP synthase activity, rotational mechanism"/>
    <property type="evidence" value="ECO:0007669"/>
    <property type="project" value="InterPro"/>
</dbReference>
<dbReference type="AlphaFoldDB" id="A0A8B7NEY7"/>
<evidence type="ECO:0000256" key="3">
    <source>
        <dbReference type="ARBA" id="ARBA00022448"/>
    </source>
</evidence>
<dbReference type="CTD" id="41845"/>
<dbReference type="OrthoDB" id="1262810at2759"/>
<reference evidence="10" key="1">
    <citation type="submission" date="2025-08" db="UniProtKB">
        <authorList>
            <consortium name="RefSeq"/>
        </authorList>
    </citation>
    <scope>IDENTIFICATION</scope>
    <source>
        <tissue evidence="10">Whole organism</tissue>
    </source>
</reference>
<evidence type="ECO:0000313" key="9">
    <source>
        <dbReference type="Proteomes" id="UP000694843"/>
    </source>
</evidence>